<evidence type="ECO:0000313" key="1">
    <source>
        <dbReference type="EMBL" id="TGO02852.1"/>
    </source>
</evidence>
<evidence type="ECO:0000313" key="2">
    <source>
        <dbReference type="Proteomes" id="UP000030428"/>
    </source>
</evidence>
<dbReference type="AlphaFoldDB" id="A0A4E0R172"/>
<reference evidence="1 2" key="1">
    <citation type="journal article" date="2016" name="Front. Microbiol.">
        <title>Single-Cell (Meta-)Genomics of a Dimorphic Candidatus Thiomargarita nelsonii Reveals Genomic Plasticity.</title>
        <authorList>
            <person name="Flood B.E."/>
            <person name="Fliss P."/>
            <person name="Jones D.S."/>
            <person name="Dick G.J."/>
            <person name="Jain S."/>
            <person name="Kaster A.K."/>
            <person name="Winkel M."/>
            <person name="Mussmann M."/>
            <person name="Bailey J."/>
        </authorList>
    </citation>
    <scope>NUCLEOTIDE SEQUENCE [LARGE SCALE GENOMIC DNA]</scope>
    <source>
        <strain evidence="1">Hydrate Ridge</strain>
    </source>
</reference>
<comment type="caution">
    <text evidence="1">The sequence shown here is derived from an EMBL/GenBank/DDBJ whole genome shotgun (WGS) entry which is preliminary data.</text>
</comment>
<dbReference type="EMBL" id="JSZA02000069">
    <property type="protein sequence ID" value="TGO02852.1"/>
    <property type="molecule type" value="Genomic_DNA"/>
</dbReference>
<keyword evidence="2" id="KW-1185">Reference proteome</keyword>
<sequence>MIKRKTKKKKVKTSTVVSGISLRGFPAPLVSEAKPTVVSFITRINLDPDTKSQQLGQQNFGTVRIKYELMRK</sequence>
<protein>
    <submittedName>
        <fullName evidence="1">Uncharacterized protein</fullName>
    </submittedName>
</protein>
<proteinExistence type="predicted"/>
<accession>A0A4E0R172</accession>
<dbReference type="Proteomes" id="UP000030428">
    <property type="component" value="Unassembled WGS sequence"/>
</dbReference>
<gene>
    <name evidence="1" type="ORF">PN36_17745</name>
</gene>
<organism evidence="1 2">
    <name type="scientific">Candidatus Thiomargarita nelsonii</name>
    <dbReference type="NCBI Taxonomy" id="1003181"/>
    <lineage>
        <taxon>Bacteria</taxon>
        <taxon>Pseudomonadati</taxon>
        <taxon>Pseudomonadota</taxon>
        <taxon>Gammaproteobacteria</taxon>
        <taxon>Thiotrichales</taxon>
        <taxon>Thiotrichaceae</taxon>
        <taxon>Thiomargarita</taxon>
    </lineage>
</organism>
<name>A0A4E0R172_9GAMM</name>